<accession>A0ABU5ZSA4</accession>
<organism evidence="1 2">
    <name type="scientific">Aquimarina gracilis</name>
    <dbReference type="NCBI Taxonomy" id="874422"/>
    <lineage>
        <taxon>Bacteria</taxon>
        <taxon>Pseudomonadati</taxon>
        <taxon>Bacteroidota</taxon>
        <taxon>Flavobacteriia</taxon>
        <taxon>Flavobacteriales</taxon>
        <taxon>Flavobacteriaceae</taxon>
        <taxon>Aquimarina</taxon>
    </lineage>
</organism>
<proteinExistence type="predicted"/>
<protein>
    <submittedName>
        <fullName evidence="1">Uncharacterized protein</fullName>
    </submittedName>
</protein>
<dbReference type="RefSeq" id="WP_324178876.1">
    <property type="nucleotide sequence ID" value="NZ_BAABAW010000003.1"/>
</dbReference>
<sequence length="219" mass="24707">MKKILCLLIIGMILCSSCQEEEREVIDPTINNTIPKDSQLAKLMRNVVTHDGSYDDVIDGGNCFSINFPYMIIVNDEEIIVDNIGDYQNLSVNDMIEIQYPITITLFDHSEKTVIDGNELNTYVASCRKEDDDIECVDFVYPIGLSIFNAQSNRFRVVDIGHDSQMFTFMSTLGDNSFVSINYPIDLVAHNGQRLNAQHNSGLLETILDTAFTCEENDN</sequence>
<dbReference type="EMBL" id="JAYKLX010000002">
    <property type="protein sequence ID" value="MEB3344839.1"/>
    <property type="molecule type" value="Genomic_DNA"/>
</dbReference>
<reference evidence="1 2" key="1">
    <citation type="journal article" date="2013" name="Int. J. Syst. Evol. Microbiol.">
        <title>Aquimarina gracilis sp. nov., isolated from the gut microflora of a mussel, Mytilus coruscus, and emended description of Aquimarina spongiae.</title>
        <authorList>
            <person name="Park S.C."/>
            <person name="Choe H.N."/>
            <person name="Baik K.S."/>
            <person name="Seong C.N."/>
        </authorList>
    </citation>
    <scope>NUCLEOTIDE SEQUENCE [LARGE SCALE GENOMIC DNA]</scope>
    <source>
        <strain evidence="1 2">PSC32</strain>
    </source>
</reference>
<dbReference type="Proteomes" id="UP001327027">
    <property type="component" value="Unassembled WGS sequence"/>
</dbReference>
<evidence type="ECO:0000313" key="2">
    <source>
        <dbReference type="Proteomes" id="UP001327027"/>
    </source>
</evidence>
<keyword evidence="2" id="KW-1185">Reference proteome</keyword>
<gene>
    <name evidence="1" type="ORF">U6A24_05175</name>
</gene>
<evidence type="ECO:0000313" key="1">
    <source>
        <dbReference type="EMBL" id="MEB3344839.1"/>
    </source>
</evidence>
<name>A0ABU5ZSA4_9FLAO</name>
<comment type="caution">
    <text evidence="1">The sequence shown here is derived from an EMBL/GenBank/DDBJ whole genome shotgun (WGS) entry which is preliminary data.</text>
</comment>